<organism evidence="1 2">
    <name type="scientific">Chryseobacterium defluvii</name>
    <dbReference type="NCBI Taxonomy" id="160396"/>
    <lineage>
        <taxon>Bacteria</taxon>
        <taxon>Pseudomonadati</taxon>
        <taxon>Bacteroidota</taxon>
        <taxon>Flavobacteriia</taxon>
        <taxon>Flavobacteriales</taxon>
        <taxon>Weeksellaceae</taxon>
        <taxon>Chryseobacterium group</taxon>
        <taxon>Chryseobacterium</taxon>
    </lineage>
</organism>
<dbReference type="RefSeq" id="WP_184183803.1">
    <property type="nucleotide sequence ID" value="NZ_JACHLE010000001.1"/>
</dbReference>
<proteinExistence type="predicted"/>
<accession>A0A840KDZ9</accession>
<dbReference type="AlphaFoldDB" id="A0A840KDZ9"/>
<evidence type="ECO:0000313" key="2">
    <source>
        <dbReference type="Proteomes" id="UP000592180"/>
    </source>
</evidence>
<gene>
    <name evidence="1" type="ORF">HNP38_000454</name>
</gene>
<dbReference type="Proteomes" id="UP000592180">
    <property type="component" value="Unassembled WGS sequence"/>
</dbReference>
<reference evidence="1 2" key="1">
    <citation type="submission" date="2020-08" db="EMBL/GenBank/DDBJ databases">
        <title>Functional genomics of gut bacteria from endangered species of beetles.</title>
        <authorList>
            <person name="Carlos-Shanley C."/>
        </authorList>
    </citation>
    <scope>NUCLEOTIDE SEQUENCE [LARGE SCALE GENOMIC DNA]</scope>
    <source>
        <strain evidence="1 2">S00151</strain>
    </source>
</reference>
<evidence type="ECO:0008006" key="3">
    <source>
        <dbReference type="Google" id="ProtNLM"/>
    </source>
</evidence>
<evidence type="ECO:0000313" key="1">
    <source>
        <dbReference type="EMBL" id="MBB4805182.1"/>
    </source>
</evidence>
<protein>
    <recommendedName>
        <fullName evidence="3">WG repeat protein</fullName>
    </recommendedName>
</protein>
<comment type="caution">
    <text evidence="1">The sequence shown here is derived from an EMBL/GenBank/DDBJ whole genome shotgun (WGS) entry which is preliminary data.</text>
</comment>
<dbReference type="EMBL" id="JACHLE010000001">
    <property type="protein sequence ID" value="MBB4805182.1"/>
    <property type="molecule type" value="Genomic_DNA"/>
</dbReference>
<keyword evidence="2" id="KW-1185">Reference proteome</keyword>
<sequence>MKIVFAAFILFSGMLSSQHTIPDDYRKIPEILDKVEYLYPFIQPDQQYEYWKVLSNEEDQEKAIIYESQMPESMTINEPAPAKGFFQKCFSNGCFSYIIACKDNRPEYFTTEKKLRDFIGVVDNIPEAILIAQTYGFLVDSKDKSGGSYKIENDHILMYLSKVKYCPETKESFWVKIDRKTGKLESRSNGIYYKSDNCIHSLNSN</sequence>
<name>A0A840KDZ9_9FLAO</name>